<gene>
    <name evidence="2" type="ORF">SAMN04488556_0934</name>
</gene>
<protein>
    <submittedName>
        <fullName evidence="2">Uncharacterized protein</fullName>
    </submittedName>
</protein>
<keyword evidence="1" id="KW-0472">Membrane</keyword>
<evidence type="ECO:0000256" key="1">
    <source>
        <dbReference type="SAM" id="Phobius"/>
    </source>
</evidence>
<evidence type="ECO:0000313" key="2">
    <source>
        <dbReference type="EMBL" id="SFS46575.1"/>
    </source>
</evidence>
<name>A0A1I6Q2K9_9EURY</name>
<accession>A0A1I6Q2K9</accession>
<feature type="transmembrane region" description="Helical" evidence="1">
    <location>
        <begin position="32"/>
        <end position="50"/>
    </location>
</feature>
<dbReference type="RefSeq" id="WP_092902176.1">
    <property type="nucleotide sequence ID" value="NZ_FOZS01000001.1"/>
</dbReference>
<keyword evidence="1" id="KW-0812">Transmembrane</keyword>
<feature type="transmembrane region" description="Helical" evidence="1">
    <location>
        <begin position="7"/>
        <end position="26"/>
    </location>
</feature>
<reference evidence="3" key="1">
    <citation type="submission" date="2016-10" db="EMBL/GenBank/DDBJ databases">
        <authorList>
            <person name="Varghese N."/>
            <person name="Submissions S."/>
        </authorList>
    </citation>
    <scope>NUCLEOTIDE SEQUENCE [LARGE SCALE GENOMIC DNA]</scope>
    <source>
        <strain evidence="3">DSM 22427</strain>
    </source>
</reference>
<dbReference type="EMBL" id="FOZS01000001">
    <property type="protein sequence ID" value="SFS46575.1"/>
    <property type="molecule type" value="Genomic_DNA"/>
</dbReference>
<sequence>MTSKASSILIPGIICMGIGFSLFNVLGAEFGLIYNMIGAAFGLVIGFAMGEQFYRRHELEKQVSELQADEKDEV</sequence>
<keyword evidence="1" id="KW-1133">Transmembrane helix</keyword>
<keyword evidence="3" id="KW-1185">Reference proteome</keyword>
<dbReference type="AlphaFoldDB" id="A0A1I6Q2K9"/>
<evidence type="ECO:0000313" key="3">
    <source>
        <dbReference type="Proteomes" id="UP000199199"/>
    </source>
</evidence>
<organism evidence="2 3">
    <name type="scientific">Halostagnicola kamekurae</name>
    <dbReference type="NCBI Taxonomy" id="619731"/>
    <lineage>
        <taxon>Archaea</taxon>
        <taxon>Methanobacteriati</taxon>
        <taxon>Methanobacteriota</taxon>
        <taxon>Stenosarchaea group</taxon>
        <taxon>Halobacteria</taxon>
        <taxon>Halobacteriales</taxon>
        <taxon>Natrialbaceae</taxon>
        <taxon>Halostagnicola</taxon>
    </lineage>
</organism>
<dbReference type="OrthoDB" id="202209at2157"/>
<dbReference type="Proteomes" id="UP000199199">
    <property type="component" value="Unassembled WGS sequence"/>
</dbReference>
<proteinExistence type="predicted"/>